<dbReference type="Proteomes" id="UP000585474">
    <property type="component" value="Unassembled WGS sequence"/>
</dbReference>
<evidence type="ECO:0000313" key="8">
    <source>
        <dbReference type="EMBL" id="GFZ06255.1"/>
    </source>
</evidence>
<dbReference type="PANTHER" id="PTHR46245">
    <property type="entry name" value="B3 DOMAIN-CONTAINING PROTEIN OS07G0563300"/>
    <property type="match status" value="1"/>
</dbReference>
<dbReference type="Pfam" id="PF02362">
    <property type="entry name" value="B3"/>
    <property type="match status" value="1"/>
</dbReference>
<dbReference type="OrthoDB" id="757982at2759"/>
<dbReference type="AlphaFoldDB" id="A0A7J0G632"/>
<dbReference type="GO" id="GO:0005634">
    <property type="term" value="C:nucleus"/>
    <property type="evidence" value="ECO:0007669"/>
    <property type="project" value="UniProtKB-SubCell"/>
</dbReference>
<evidence type="ECO:0000256" key="2">
    <source>
        <dbReference type="ARBA" id="ARBA00023015"/>
    </source>
</evidence>
<reference evidence="8 9" key="1">
    <citation type="submission" date="2019-07" db="EMBL/GenBank/DDBJ databases">
        <title>De Novo Assembly of kiwifruit Actinidia rufa.</title>
        <authorList>
            <person name="Sugita-Konishi S."/>
            <person name="Sato K."/>
            <person name="Mori E."/>
            <person name="Abe Y."/>
            <person name="Kisaki G."/>
            <person name="Hamano K."/>
            <person name="Suezawa K."/>
            <person name="Otani M."/>
            <person name="Fukuda T."/>
            <person name="Manabe T."/>
            <person name="Gomi K."/>
            <person name="Tabuchi M."/>
            <person name="Akimitsu K."/>
            <person name="Kataoka I."/>
        </authorList>
    </citation>
    <scope>NUCLEOTIDE SEQUENCE [LARGE SCALE GENOMIC DNA]</scope>
    <source>
        <strain evidence="9">cv. Fuchu</strain>
    </source>
</reference>
<feature type="compositionally biased region" description="Polar residues" evidence="6">
    <location>
        <begin position="859"/>
        <end position="868"/>
    </location>
</feature>
<evidence type="ECO:0000256" key="3">
    <source>
        <dbReference type="ARBA" id="ARBA00023125"/>
    </source>
</evidence>
<gene>
    <name evidence="8" type="ORF">Acr_18g0004250</name>
</gene>
<dbReference type="InterPro" id="IPR003340">
    <property type="entry name" value="B3_DNA-bd"/>
</dbReference>
<feature type="region of interest" description="Disordered" evidence="6">
    <location>
        <begin position="702"/>
        <end position="726"/>
    </location>
</feature>
<dbReference type="CDD" id="cd10017">
    <property type="entry name" value="B3_DNA"/>
    <property type="match status" value="1"/>
</dbReference>
<evidence type="ECO:0000256" key="6">
    <source>
        <dbReference type="SAM" id="MobiDB-lite"/>
    </source>
</evidence>
<accession>A0A7J0G632</accession>
<dbReference type="Gene3D" id="2.40.330.10">
    <property type="entry name" value="DNA-binding pseudobarrel domain"/>
    <property type="match status" value="1"/>
</dbReference>
<feature type="region of interest" description="Disordered" evidence="6">
    <location>
        <begin position="504"/>
        <end position="523"/>
    </location>
</feature>
<comment type="subcellular location">
    <subcellularLocation>
        <location evidence="1">Nucleus</location>
    </subcellularLocation>
</comment>
<protein>
    <submittedName>
        <fullName evidence="8">HSI2-like 1</fullName>
    </submittedName>
</protein>
<dbReference type="PANTHER" id="PTHR46245:SF10">
    <property type="entry name" value="B3 DOMAIN-CONTAINING TRANSCRIPTION FACTOR VAL3"/>
    <property type="match status" value="1"/>
</dbReference>
<evidence type="ECO:0000256" key="1">
    <source>
        <dbReference type="ARBA" id="ARBA00004123"/>
    </source>
</evidence>
<dbReference type="InterPro" id="IPR015300">
    <property type="entry name" value="DNA-bd_pseudobarrel_sf"/>
</dbReference>
<organism evidence="8 9">
    <name type="scientific">Actinidia rufa</name>
    <dbReference type="NCBI Taxonomy" id="165716"/>
    <lineage>
        <taxon>Eukaryota</taxon>
        <taxon>Viridiplantae</taxon>
        <taxon>Streptophyta</taxon>
        <taxon>Embryophyta</taxon>
        <taxon>Tracheophyta</taxon>
        <taxon>Spermatophyta</taxon>
        <taxon>Magnoliopsida</taxon>
        <taxon>eudicotyledons</taxon>
        <taxon>Gunneridae</taxon>
        <taxon>Pentapetalae</taxon>
        <taxon>asterids</taxon>
        <taxon>Ericales</taxon>
        <taxon>Actinidiaceae</taxon>
        <taxon>Actinidia</taxon>
    </lineage>
</organism>
<keyword evidence="4" id="KW-0804">Transcription</keyword>
<dbReference type="EMBL" id="BJWL01000018">
    <property type="protein sequence ID" value="GFZ06255.1"/>
    <property type="molecule type" value="Genomic_DNA"/>
</dbReference>
<dbReference type="SMART" id="SM01019">
    <property type="entry name" value="B3"/>
    <property type="match status" value="1"/>
</dbReference>
<feature type="region of interest" description="Disordered" evidence="6">
    <location>
        <begin position="859"/>
        <end position="889"/>
    </location>
</feature>
<feature type="compositionally biased region" description="Basic and acidic residues" evidence="6">
    <location>
        <begin position="707"/>
        <end position="717"/>
    </location>
</feature>
<sequence length="889" mass="97733">MSSSSATKVCFNSNCNDVLERSRKGWRRRTGDYADLCDRCASAYEEGKFCETFHLAASGWRCCESCGKVVSDVVSGELTRQIPYRILDSLHGLKAIDSVVQVSATKPEVPTPNPAWPTPSHFLPLLPERIKDLSAKSWCQIAGSGPVPWRQAPSVFSSSPSHSDLQPKMPFEVDIPSGIDRLIGIEKSSASSLEKNKVEDSSERLVNGSLKLGSSEIHDNGKAGINCVEEAKPCGKVPQKSFFSKNDTSTSQFGLAGSASPNDDQTKLSGIHAPRPTPPPPIGKQFCGHNGADSSGETQTLNARPQADARVRNQLLPRYWPRITDQELQKISGEYPLVLWVVFFRIFTEEIVTPLFEKMLSASDAGKIGRLVLPKKCAEAYFPAIYHPEGLPLKVQDSKGKEWMFQFRFWPNNNSRMYVLEGITPCIQSMQLQAGDIVTFSRIEAEGKLVMGFRKATTAPPSNQGGENVNACNGVGMNGEAYSSDPASLCPKSDKSGNAAKEVLGAKSSFHNKRKTSTSGSKSKRLRIEEDLIKLKLTREQAQGLLQPPPNRVPSIVVIDTVEFEEYEDAPIFGRPTIFATDHMGSSCSAAQELTNEQLEDLLPTCNRVDSEKMEVAKQNSEQVEEALEGLDALANLAIQEESETLPASPSSQATTRHPRHRPGCTCIVCIQPPSGKGPKHKQTCACNVCLTVKRRFQTQMLRREKKQSEKEAENARQKQHGNQYFPGKLPDDEIELFTNTGNGSQNQKIVNCEDCDGMGPSVSPLKSQIDLNIQPERDEELSPGSDSSGRMRLIQESYKHYLMQLFPSINNRNSPHDQTQLRGLVSLDTNTPPATSSTESSIHEPYKRYLMQLFPNVSNRNSAQDPTQLHGVVPSDTNPPPASSSGAK</sequence>
<keyword evidence="5" id="KW-0539">Nucleus</keyword>
<keyword evidence="9" id="KW-1185">Reference proteome</keyword>
<dbReference type="SUPFAM" id="SSF101936">
    <property type="entry name" value="DNA-binding pseudobarrel domain"/>
    <property type="match status" value="1"/>
</dbReference>
<feature type="domain" description="TF-B3" evidence="7">
    <location>
        <begin position="356"/>
        <end position="457"/>
    </location>
</feature>
<evidence type="ECO:0000259" key="7">
    <source>
        <dbReference type="PROSITE" id="PS50863"/>
    </source>
</evidence>
<evidence type="ECO:0000256" key="4">
    <source>
        <dbReference type="ARBA" id="ARBA00023163"/>
    </source>
</evidence>
<proteinExistence type="predicted"/>
<dbReference type="PROSITE" id="PS50863">
    <property type="entry name" value="B3"/>
    <property type="match status" value="1"/>
</dbReference>
<name>A0A7J0G632_9ERIC</name>
<dbReference type="GO" id="GO:0003677">
    <property type="term" value="F:DNA binding"/>
    <property type="evidence" value="ECO:0007669"/>
    <property type="project" value="UniProtKB-KW"/>
</dbReference>
<comment type="caution">
    <text evidence="8">The sequence shown here is derived from an EMBL/GenBank/DDBJ whole genome shotgun (WGS) entry which is preliminary data.</text>
</comment>
<keyword evidence="3" id="KW-0238">DNA-binding</keyword>
<evidence type="ECO:0000313" key="9">
    <source>
        <dbReference type="Proteomes" id="UP000585474"/>
    </source>
</evidence>
<feature type="region of interest" description="Disordered" evidence="6">
    <location>
        <begin position="764"/>
        <end position="791"/>
    </location>
</feature>
<feature type="region of interest" description="Disordered" evidence="6">
    <location>
        <begin position="247"/>
        <end position="266"/>
    </location>
</feature>
<keyword evidence="2" id="KW-0805">Transcription regulation</keyword>
<feature type="compositionally biased region" description="Polar residues" evidence="6">
    <location>
        <begin position="247"/>
        <end position="263"/>
    </location>
</feature>
<evidence type="ECO:0000256" key="5">
    <source>
        <dbReference type="ARBA" id="ARBA00023242"/>
    </source>
</evidence>